<feature type="compositionally biased region" description="Basic and acidic residues" evidence="5">
    <location>
        <begin position="162"/>
        <end position="171"/>
    </location>
</feature>
<evidence type="ECO:0000313" key="7">
    <source>
        <dbReference type="EMBL" id="KOF79688.1"/>
    </source>
</evidence>
<feature type="domain" description="FYVE-type" evidence="6">
    <location>
        <begin position="1"/>
        <end position="60"/>
    </location>
</feature>
<dbReference type="GO" id="GO:0008270">
    <property type="term" value="F:zinc ion binding"/>
    <property type="evidence" value="ECO:0007669"/>
    <property type="project" value="UniProtKB-KW"/>
</dbReference>
<dbReference type="GO" id="GO:0009838">
    <property type="term" value="P:abscission"/>
    <property type="evidence" value="ECO:0007669"/>
    <property type="project" value="TreeGrafter"/>
</dbReference>
<evidence type="ECO:0000256" key="2">
    <source>
        <dbReference type="ARBA" id="ARBA00022771"/>
    </source>
</evidence>
<dbReference type="KEGG" id="obi:106875126"/>
<evidence type="ECO:0000256" key="4">
    <source>
        <dbReference type="PROSITE-ProRule" id="PRU00091"/>
    </source>
</evidence>
<dbReference type="EMBL" id="KQ420660">
    <property type="protein sequence ID" value="KOF79688.1"/>
    <property type="molecule type" value="Genomic_DNA"/>
</dbReference>
<accession>A0A0L8GRU2</accession>
<evidence type="ECO:0000256" key="3">
    <source>
        <dbReference type="ARBA" id="ARBA00022833"/>
    </source>
</evidence>
<dbReference type="GO" id="GO:0032266">
    <property type="term" value="F:phosphatidylinositol-3-phosphate binding"/>
    <property type="evidence" value="ECO:0007669"/>
    <property type="project" value="TreeGrafter"/>
</dbReference>
<keyword evidence="2 4" id="KW-0863">Zinc-finger</keyword>
<dbReference type="GO" id="GO:0030496">
    <property type="term" value="C:midbody"/>
    <property type="evidence" value="ECO:0007669"/>
    <property type="project" value="TreeGrafter"/>
</dbReference>
<keyword evidence="3" id="KW-0862">Zinc</keyword>
<proteinExistence type="predicted"/>
<dbReference type="PROSITE" id="PS50178">
    <property type="entry name" value="ZF_FYVE"/>
    <property type="match status" value="1"/>
</dbReference>
<feature type="region of interest" description="Disordered" evidence="5">
    <location>
        <begin position="156"/>
        <end position="183"/>
    </location>
</feature>
<dbReference type="SUPFAM" id="SSF57903">
    <property type="entry name" value="FYVE/PHD zinc finger"/>
    <property type="match status" value="1"/>
</dbReference>
<dbReference type="GO" id="GO:0032154">
    <property type="term" value="C:cleavage furrow"/>
    <property type="evidence" value="ECO:0007669"/>
    <property type="project" value="TreeGrafter"/>
</dbReference>
<reference evidence="7" key="1">
    <citation type="submission" date="2015-07" db="EMBL/GenBank/DDBJ databases">
        <title>MeaNS - Measles Nucleotide Surveillance Program.</title>
        <authorList>
            <person name="Tran T."/>
            <person name="Druce J."/>
        </authorList>
    </citation>
    <scope>NUCLEOTIDE SEQUENCE</scope>
    <source>
        <strain evidence="7">UCB-OBI-ISO-001</strain>
        <tissue evidence="7">Gonad</tissue>
    </source>
</reference>
<evidence type="ECO:0000256" key="1">
    <source>
        <dbReference type="ARBA" id="ARBA00022723"/>
    </source>
</evidence>
<dbReference type="Pfam" id="PF01363">
    <property type="entry name" value="FYVE"/>
    <property type="match status" value="1"/>
</dbReference>
<dbReference type="PANTHER" id="PTHR46603">
    <property type="entry name" value="ABSCISSION/NOCUT CHECKPOINT REGULATOR"/>
    <property type="match status" value="1"/>
</dbReference>
<feature type="region of interest" description="Disordered" evidence="5">
    <location>
        <begin position="219"/>
        <end position="320"/>
    </location>
</feature>
<evidence type="ECO:0000259" key="6">
    <source>
        <dbReference type="PROSITE" id="PS50178"/>
    </source>
</evidence>
<dbReference type="CDD" id="cd15749">
    <property type="entry name" value="FYVE_ZFY19"/>
    <property type="match status" value="1"/>
</dbReference>
<dbReference type="InterPro" id="IPR013083">
    <property type="entry name" value="Znf_RING/FYVE/PHD"/>
</dbReference>
<dbReference type="AlphaFoldDB" id="A0A0L8GRU2"/>
<evidence type="ECO:0000256" key="5">
    <source>
        <dbReference type="SAM" id="MobiDB-lite"/>
    </source>
</evidence>
<gene>
    <name evidence="7" type="ORF">OCBIM_22029123mg</name>
</gene>
<feature type="compositionally biased region" description="Low complexity" evidence="5">
    <location>
        <begin position="251"/>
        <end position="287"/>
    </location>
</feature>
<dbReference type="STRING" id="37653.A0A0L8GRU2"/>
<dbReference type="PANTHER" id="PTHR46603:SF1">
    <property type="entry name" value="ABSCISSION_NOCUT CHECKPOINT REGULATOR"/>
    <property type="match status" value="1"/>
</dbReference>
<dbReference type="GO" id="GO:0005813">
    <property type="term" value="C:centrosome"/>
    <property type="evidence" value="ECO:0007669"/>
    <property type="project" value="TreeGrafter"/>
</dbReference>
<keyword evidence="1" id="KW-0479">Metal-binding</keyword>
<organism evidence="7">
    <name type="scientific">Octopus bimaculoides</name>
    <name type="common">California two-spotted octopus</name>
    <dbReference type="NCBI Taxonomy" id="37653"/>
    <lineage>
        <taxon>Eukaryota</taxon>
        <taxon>Metazoa</taxon>
        <taxon>Spiralia</taxon>
        <taxon>Lophotrochozoa</taxon>
        <taxon>Mollusca</taxon>
        <taxon>Cephalopoda</taxon>
        <taxon>Coleoidea</taxon>
        <taxon>Octopodiformes</taxon>
        <taxon>Octopoda</taxon>
        <taxon>Incirrata</taxon>
        <taxon>Octopodidae</taxon>
        <taxon>Octopus</taxon>
    </lineage>
</organism>
<dbReference type="InterPro" id="IPR000306">
    <property type="entry name" value="Znf_FYVE"/>
</dbReference>
<dbReference type="Gene3D" id="3.30.40.10">
    <property type="entry name" value="Zinc/RING finger domain, C3HC4 (zinc finger)"/>
    <property type="match status" value="1"/>
</dbReference>
<dbReference type="InterPro" id="IPR017455">
    <property type="entry name" value="Znf_FYVE-rel"/>
</dbReference>
<sequence>MSSGGQCYSCGAEFGIFRKEHGCKNCGFVFCSKCLGKKIEVPRLNNSKGSVCNRCFTLLKGGLKTSSPPSSGPSTPQQFPPSPPLAYKKRMEALKVRESQTTSTHSNTSKKKPTSVPAMYHGMSKADIEIAERLERLRERPKCEVETEEQLEHRLAAIKGMDPSRYKESKNNKSVVLKSDRRTQQEQIDDLLEEIASSVALEASLPDPDAIIQQRLDQLRQDDDQHHRHRKKSNDDDDDDNGGGGGGGGSRTSSANSSIKSTSTTTTINLSSVTSSSSNNNNNNYNSQIGALPLGRTSTDNLSSSSPSARKPTPPSNRAAYFKDTSVTTNTNTTRAEAKDHAVNTNTNTNTNTLSLSEFLSNNLNKASCGPDKQPYEKNINFGSDTTYEGFDAVNINALMTEVKQVKEEVERNLKRSGSDNVMRAGDRKSWKNFDYTEADLQKEADEVARRLTAEALREKEDEEKNKQ</sequence>
<dbReference type="OrthoDB" id="5407799at2759"/>
<feature type="region of interest" description="Disordered" evidence="5">
    <location>
        <begin position="95"/>
        <end position="118"/>
    </location>
</feature>
<feature type="region of interest" description="Disordered" evidence="5">
    <location>
        <begin position="66"/>
        <end position="85"/>
    </location>
</feature>
<dbReference type="GO" id="GO:0044878">
    <property type="term" value="P:mitotic cytokinesis checkpoint signaling"/>
    <property type="evidence" value="ECO:0007669"/>
    <property type="project" value="TreeGrafter"/>
</dbReference>
<dbReference type="InterPro" id="IPR011011">
    <property type="entry name" value="Znf_FYVE_PHD"/>
</dbReference>
<dbReference type="EMBL" id="KQ420660">
    <property type="protein sequence ID" value="KOF79689.1"/>
    <property type="molecule type" value="Genomic_DNA"/>
</dbReference>
<name>A0A0L8GRU2_OCTBM</name>
<dbReference type="SMART" id="SM00064">
    <property type="entry name" value="FYVE"/>
    <property type="match status" value="1"/>
</dbReference>
<feature type="compositionally biased region" description="Low complexity" evidence="5">
    <location>
        <begin position="66"/>
        <end position="77"/>
    </location>
</feature>
<protein>
    <recommendedName>
        <fullName evidence="6">FYVE-type domain-containing protein</fullName>
    </recommendedName>
</protein>